<dbReference type="Pfam" id="PF00213">
    <property type="entry name" value="OSCP"/>
    <property type="match status" value="1"/>
</dbReference>
<dbReference type="GO" id="GO:0005886">
    <property type="term" value="C:plasma membrane"/>
    <property type="evidence" value="ECO:0007669"/>
    <property type="project" value="UniProtKB-SubCell"/>
</dbReference>
<dbReference type="PANTHER" id="PTHR11910">
    <property type="entry name" value="ATP SYNTHASE DELTA CHAIN"/>
    <property type="match status" value="1"/>
</dbReference>
<evidence type="ECO:0000256" key="5">
    <source>
        <dbReference type="ARBA" id="ARBA00023136"/>
    </source>
</evidence>
<gene>
    <name evidence="8" type="primary">atpH</name>
    <name evidence="9" type="ORF">Ga0123462_1805</name>
</gene>
<comment type="similarity">
    <text evidence="8">Belongs to the ATPase delta chain family.</text>
</comment>
<sequence length="173" mass="18624">MSTSQISRRYARALFDLIQEGADLRGDLEKVAAVVATDEVADFLASPEYPAELKKQVIVKSAGGVSSEVDRLVALLADRGKASLLSEIHSFVEEMLHQAESELEADVVVATAMDPALQEKLSAALTASTGKKVRLNVSEDNSILGGMVIRIGDRKIDYSLRAKLNGLRRTLAA</sequence>
<dbReference type="HAMAP" id="MF_01416">
    <property type="entry name" value="ATP_synth_delta_bact"/>
    <property type="match status" value="1"/>
</dbReference>
<keyword evidence="3 8" id="KW-0375">Hydrogen ion transport</keyword>
<name>A0A2K8L6B9_9PROT</name>
<evidence type="ECO:0000256" key="3">
    <source>
        <dbReference type="ARBA" id="ARBA00022781"/>
    </source>
</evidence>
<dbReference type="EMBL" id="CP018800">
    <property type="protein sequence ID" value="ATX82652.1"/>
    <property type="molecule type" value="Genomic_DNA"/>
</dbReference>
<organism evidence="9 10">
    <name type="scientific">Mariprofundus ferrinatatus</name>
    <dbReference type="NCBI Taxonomy" id="1921087"/>
    <lineage>
        <taxon>Bacteria</taxon>
        <taxon>Pseudomonadati</taxon>
        <taxon>Pseudomonadota</taxon>
        <taxon>Candidatius Mariprofundia</taxon>
        <taxon>Mariprofundales</taxon>
        <taxon>Mariprofundaceae</taxon>
        <taxon>Mariprofundus</taxon>
    </lineage>
</organism>
<dbReference type="AlphaFoldDB" id="A0A2K8L6B9"/>
<keyword evidence="7 8" id="KW-0066">ATP synthesis</keyword>
<evidence type="ECO:0000256" key="8">
    <source>
        <dbReference type="HAMAP-Rule" id="MF_01416"/>
    </source>
</evidence>
<keyword evidence="5 8" id="KW-0472">Membrane</keyword>
<evidence type="ECO:0000256" key="1">
    <source>
        <dbReference type="ARBA" id="ARBA00004370"/>
    </source>
</evidence>
<evidence type="ECO:0000256" key="7">
    <source>
        <dbReference type="ARBA" id="ARBA00023310"/>
    </source>
</evidence>
<keyword evidence="4 8" id="KW-0406">Ion transport</keyword>
<dbReference type="NCBIfam" id="TIGR01145">
    <property type="entry name" value="ATP_synt_delta"/>
    <property type="match status" value="1"/>
</dbReference>
<reference evidence="9 10" key="1">
    <citation type="submission" date="2016-12" db="EMBL/GenBank/DDBJ databases">
        <title>Isolation and genomic insights into novel planktonic Zetaproteobacteria from stratified waters of the Chesapeake Bay.</title>
        <authorList>
            <person name="McAllister S.M."/>
            <person name="Kato S."/>
            <person name="Chan C.S."/>
            <person name="Chiu B.K."/>
            <person name="Field E.K."/>
        </authorList>
    </citation>
    <scope>NUCLEOTIDE SEQUENCE [LARGE SCALE GENOMIC DNA]</scope>
    <source>
        <strain evidence="9 10">CP-8</strain>
    </source>
</reference>
<keyword evidence="10" id="KW-1185">Reference proteome</keyword>
<comment type="function">
    <text evidence="8">F(1)F(0) ATP synthase produces ATP from ADP in the presence of a proton or sodium gradient. F-type ATPases consist of two structural domains, F(1) containing the extramembraneous catalytic core and F(0) containing the membrane proton channel, linked together by a central stalk and a peripheral stalk. During catalysis, ATP synthesis in the catalytic domain of F(1) is coupled via a rotary mechanism of the central stalk subunits to proton translocation.</text>
</comment>
<evidence type="ECO:0000256" key="4">
    <source>
        <dbReference type="ARBA" id="ARBA00023065"/>
    </source>
</evidence>
<comment type="subcellular location">
    <subcellularLocation>
        <location evidence="8">Cell membrane</location>
        <topology evidence="8">Peripheral membrane protein</topology>
    </subcellularLocation>
    <subcellularLocation>
        <location evidence="1">Membrane</location>
    </subcellularLocation>
</comment>
<dbReference type="PRINTS" id="PR00125">
    <property type="entry name" value="ATPASEDELTA"/>
</dbReference>
<evidence type="ECO:0000256" key="2">
    <source>
        <dbReference type="ARBA" id="ARBA00022448"/>
    </source>
</evidence>
<accession>A0A2K8L6B9</accession>
<proteinExistence type="inferred from homology"/>
<dbReference type="GO" id="GO:0045259">
    <property type="term" value="C:proton-transporting ATP synthase complex"/>
    <property type="evidence" value="ECO:0007669"/>
    <property type="project" value="UniProtKB-KW"/>
</dbReference>
<evidence type="ECO:0000313" key="10">
    <source>
        <dbReference type="Proteomes" id="UP000231637"/>
    </source>
</evidence>
<dbReference type="InterPro" id="IPR026015">
    <property type="entry name" value="ATP_synth_OSCP/delta_N_sf"/>
</dbReference>
<evidence type="ECO:0000313" key="9">
    <source>
        <dbReference type="EMBL" id="ATX82652.1"/>
    </source>
</evidence>
<dbReference type="Gene3D" id="1.10.520.20">
    <property type="entry name" value="N-terminal domain of the delta subunit of the F1F0-ATP synthase"/>
    <property type="match status" value="1"/>
</dbReference>
<comment type="function">
    <text evidence="8">This protein is part of the stalk that links CF(0) to CF(1). It either transmits conformational changes from CF(0) to CF(1) or is implicated in proton conduction.</text>
</comment>
<keyword evidence="2 8" id="KW-0813">Transport</keyword>
<dbReference type="OrthoDB" id="9802471at2"/>
<protein>
    <recommendedName>
        <fullName evidence="8">ATP synthase subunit delta</fullName>
    </recommendedName>
    <alternativeName>
        <fullName evidence="8">ATP synthase F(1) sector subunit delta</fullName>
    </alternativeName>
    <alternativeName>
        <fullName evidence="8">F-type ATPase subunit delta</fullName>
        <shortName evidence="8">F-ATPase subunit delta</shortName>
    </alternativeName>
</protein>
<keyword evidence="6 8" id="KW-0139">CF(1)</keyword>
<dbReference type="Proteomes" id="UP000231637">
    <property type="component" value="Chromosome"/>
</dbReference>
<evidence type="ECO:0000256" key="6">
    <source>
        <dbReference type="ARBA" id="ARBA00023196"/>
    </source>
</evidence>
<dbReference type="RefSeq" id="WP_100265975.1">
    <property type="nucleotide sequence ID" value="NZ_CP018800.1"/>
</dbReference>
<dbReference type="InterPro" id="IPR000711">
    <property type="entry name" value="ATPase_OSCP/dsu"/>
</dbReference>
<dbReference type="SUPFAM" id="SSF47928">
    <property type="entry name" value="N-terminal domain of the delta subunit of the F1F0-ATP synthase"/>
    <property type="match status" value="1"/>
</dbReference>
<dbReference type="GO" id="GO:0046933">
    <property type="term" value="F:proton-transporting ATP synthase activity, rotational mechanism"/>
    <property type="evidence" value="ECO:0007669"/>
    <property type="project" value="UniProtKB-UniRule"/>
</dbReference>
<dbReference type="KEGG" id="mfn:Ga0123462_1805"/>
<keyword evidence="8" id="KW-1003">Cell membrane</keyword>